<organism evidence="1 2">
    <name type="scientific">Ectobacillus antri</name>
    <dbReference type="NCBI Taxonomy" id="2486280"/>
    <lineage>
        <taxon>Bacteria</taxon>
        <taxon>Bacillati</taxon>
        <taxon>Bacillota</taxon>
        <taxon>Bacilli</taxon>
        <taxon>Bacillales</taxon>
        <taxon>Bacillaceae</taxon>
        <taxon>Ectobacillus</taxon>
    </lineage>
</organism>
<dbReference type="Proteomes" id="UP001218246">
    <property type="component" value="Unassembled WGS sequence"/>
</dbReference>
<dbReference type="Gene3D" id="3.40.50.300">
    <property type="entry name" value="P-loop containing nucleotide triphosphate hydrolases"/>
    <property type="match status" value="1"/>
</dbReference>
<evidence type="ECO:0000313" key="2">
    <source>
        <dbReference type="Proteomes" id="UP001218246"/>
    </source>
</evidence>
<evidence type="ECO:0000313" key="1">
    <source>
        <dbReference type="EMBL" id="MDG5755224.1"/>
    </source>
</evidence>
<comment type="caution">
    <text evidence="1">The sequence shown here is derived from an EMBL/GenBank/DDBJ whole genome shotgun (WGS) entry which is preliminary data.</text>
</comment>
<dbReference type="RefSeq" id="WP_124564545.1">
    <property type="nucleotide sequence ID" value="NZ_JARRRY010000006.1"/>
</dbReference>
<proteinExistence type="predicted"/>
<keyword evidence="2" id="KW-1185">Reference proteome</keyword>
<dbReference type="EMBL" id="JARULN010000021">
    <property type="protein sequence ID" value="MDG5755224.1"/>
    <property type="molecule type" value="Genomic_DNA"/>
</dbReference>
<dbReference type="InterPro" id="IPR027417">
    <property type="entry name" value="P-loop_NTPase"/>
</dbReference>
<name>A0ABT6H935_9BACI</name>
<protein>
    <submittedName>
        <fullName evidence="1">AAA family ATPase</fullName>
    </submittedName>
</protein>
<sequence length="186" mass="21545">MKLVIIFGPQAAGKMTVGHELEAITDLKLFHNHMTIELVHPFFDFGTPAFERLVTLFREKMFEEVAGSDLYGIIFTYVWAFNSPSDWAFIEKTKSTFEAAGGEVYFVELQATLDERLRRNVTPHRLAHKPTKRNVQRSEENLKLSMKTHRLYSHDGEITHNRYLKIDNTHLSAAETAMRIKQTFDL</sequence>
<reference evidence="1 2" key="1">
    <citation type="submission" date="2023-04" db="EMBL/GenBank/DDBJ databases">
        <title>Ectobacillus antri isolated from activated sludge.</title>
        <authorList>
            <person name="Yan P."/>
            <person name="Liu X."/>
        </authorList>
    </citation>
    <scope>NUCLEOTIDE SEQUENCE [LARGE SCALE GENOMIC DNA]</scope>
    <source>
        <strain evidence="1 2">C18H</strain>
    </source>
</reference>
<gene>
    <name evidence="1" type="ORF">P6P90_14875</name>
</gene>
<accession>A0ABT6H935</accession>
<dbReference type="SUPFAM" id="SSF52540">
    <property type="entry name" value="P-loop containing nucleoside triphosphate hydrolases"/>
    <property type="match status" value="1"/>
</dbReference>